<feature type="domain" description="Cardiolipin synthase N-terminal" evidence="7">
    <location>
        <begin position="31"/>
        <end position="71"/>
    </location>
</feature>
<dbReference type="Pfam" id="PF13396">
    <property type="entry name" value="PLDc_N"/>
    <property type="match status" value="1"/>
</dbReference>
<reference evidence="9" key="1">
    <citation type="journal article" date="2019" name="Int. J. Syst. Evol. Microbiol.">
        <title>The Global Catalogue of Microorganisms (GCM) 10K type strain sequencing project: providing services to taxonomists for standard genome sequencing and annotation.</title>
        <authorList>
            <consortium name="The Broad Institute Genomics Platform"/>
            <consortium name="The Broad Institute Genome Sequencing Center for Infectious Disease"/>
            <person name="Wu L."/>
            <person name="Ma J."/>
        </authorList>
    </citation>
    <scope>NUCLEOTIDE SEQUENCE [LARGE SCALE GENOMIC DNA]</scope>
    <source>
        <strain evidence="9">CGMCC 4.7638</strain>
    </source>
</reference>
<feature type="transmembrane region" description="Helical" evidence="6">
    <location>
        <begin position="12"/>
        <end position="38"/>
    </location>
</feature>
<evidence type="ECO:0000256" key="4">
    <source>
        <dbReference type="ARBA" id="ARBA00022989"/>
    </source>
</evidence>
<dbReference type="Proteomes" id="UP001597542">
    <property type="component" value="Unassembled WGS sequence"/>
</dbReference>
<dbReference type="InterPro" id="IPR027379">
    <property type="entry name" value="CLS_N"/>
</dbReference>
<gene>
    <name evidence="8" type="ORF">ACFSUT_25155</name>
</gene>
<comment type="subcellular location">
    <subcellularLocation>
        <location evidence="1">Cell membrane</location>
        <topology evidence="1">Multi-pass membrane protein</topology>
    </subcellularLocation>
</comment>
<dbReference type="RefSeq" id="WP_344272173.1">
    <property type="nucleotide sequence ID" value="NZ_BAAAHV010000009.1"/>
</dbReference>
<evidence type="ECO:0000256" key="1">
    <source>
        <dbReference type="ARBA" id="ARBA00004651"/>
    </source>
</evidence>
<feature type="transmembrane region" description="Helical" evidence="6">
    <location>
        <begin position="50"/>
        <end position="70"/>
    </location>
</feature>
<protein>
    <submittedName>
        <fullName evidence="8">PLDc N-terminal domain-containing protein</fullName>
    </submittedName>
</protein>
<organism evidence="8 9">
    <name type="scientific">Amycolatopsis albidoflavus</name>
    <dbReference type="NCBI Taxonomy" id="102226"/>
    <lineage>
        <taxon>Bacteria</taxon>
        <taxon>Bacillati</taxon>
        <taxon>Actinomycetota</taxon>
        <taxon>Actinomycetes</taxon>
        <taxon>Pseudonocardiales</taxon>
        <taxon>Pseudonocardiaceae</taxon>
        <taxon>Amycolatopsis</taxon>
    </lineage>
</organism>
<evidence type="ECO:0000256" key="3">
    <source>
        <dbReference type="ARBA" id="ARBA00022692"/>
    </source>
</evidence>
<evidence type="ECO:0000313" key="8">
    <source>
        <dbReference type="EMBL" id="MFD2483591.1"/>
    </source>
</evidence>
<evidence type="ECO:0000256" key="2">
    <source>
        <dbReference type="ARBA" id="ARBA00022475"/>
    </source>
</evidence>
<sequence>MTVVLADTVHQGLHFAAVAGMMALVAFPVLLFLGALVSVLGSPLGGGMKFVWVIFAFCAPFIGPVLWFLVGKKSAETSFR</sequence>
<keyword evidence="9" id="KW-1185">Reference proteome</keyword>
<evidence type="ECO:0000259" key="7">
    <source>
        <dbReference type="Pfam" id="PF13396"/>
    </source>
</evidence>
<keyword evidence="2" id="KW-1003">Cell membrane</keyword>
<evidence type="ECO:0000256" key="6">
    <source>
        <dbReference type="SAM" id="Phobius"/>
    </source>
</evidence>
<keyword evidence="3 6" id="KW-0812">Transmembrane</keyword>
<dbReference type="EMBL" id="JBHUKQ010000013">
    <property type="protein sequence ID" value="MFD2483591.1"/>
    <property type="molecule type" value="Genomic_DNA"/>
</dbReference>
<name>A0ABW5I2R5_9PSEU</name>
<proteinExistence type="predicted"/>
<comment type="caution">
    <text evidence="8">The sequence shown here is derived from an EMBL/GenBank/DDBJ whole genome shotgun (WGS) entry which is preliminary data.</text>
</comment>
<evidence type="ECO:0000313" key="9">
    <source>
        <dbReference type="Proteomes" id="UP001597542"/>
    </source>
</evidence>
<keyword evidence="5 6" id="KW-0472">Membrane</keyword>
<evidence type="ECO:0000256" key="5">
    <source>
        <dbReference type="ARBA" id="ARBA00023136"/>
    </source>
</evidence>
<accession>A0ABW5I2R5</accession>
<keyword evidence="4 6" id="KW-1133">Transmembrane helix</keyword>